<organism evidence="14 15">
    <name type="scientific">Clostridium carboxidivorans P7</name>
    <dbReference type="NCBI Taxonomy" id="536227"/>
    <lineage>
        <taxon>Bacteria</taxon>
        <taxon>Bacillati</taxon>
        <taxon>Bacillota</taxon>
        <taxon>Clostridia</taxon>
        <taxon>Eubacteriales</taxon>
        <taxon>Clostridiaceae</taxon>
        <taxon>Clostridium</taxon>
    </lineage>
</organism>
<keyword evidence="5" id="KW-0132">Cell division</keyword>
<keyword evidence="9" id="KW-0233">DNA recombination</keyword>
<reference evidence="14 15" key="1">
    <citation type="submission" date="2009-06" db="EMBL/GenBank/DDBJ databases">
        <title>The draft genome of Clostridium carboxidivorans P7.</title>
        <authorList>
            <consortium name="US DOE Joint Genome Institute (JGI-PGF)"/>
            <person name="Lucas S."/>
            <person name="Copeland A."/>
            <person name="Lapidus A."/>
            <person name="Glavina del Rio T."/>
            <person name="Tice H."/>
            <person name="Bruce D."/>
            <person name="Goodwin L."/>
            <person name="Pitluck S."/>
            <person name="Larimer F."/>
            <person name="Land M.L."/>
            <person name="Hauser L."/>
            <person name="Hemme C.L."/>
        </authorList>
    </citation>
    <scope>NUCLEOTIDE SEQUENCE [LARGE SCALE GENOMIC DNA]</scope>
    <source>
        <strain evidence="14 15">P7</strain>
    </source>
</reference>
<feature type="domain" description="Core-binding (CB)" evidence="13">
    <location>
        <begin position="49"/>
        <end position="131"/>
    </location>
</feature>
<evidence type="ECO:0000256" key="1">
    <source>
        <dbReference type="ARBA" id="ARBA00003283"/>
    </source>
</evidence>
<dbReference type="EMBL" id="ACVI01000111">
    <property type="protein sequence ID" value="EET85067.1"/>
    <property type="molecule type" value="Genomic_DNA"/>
</dbReference>
<keyword evidence="15" id="KW-1185">Reference proteome</keyword>
<evidence type="ECO:0000313" key="15">
    <source>
        <dbReference type="Proteomes" id="UP000004198"/>
    </source>
</evidence>
<dbReference type="InterPro" id="IPR004107">
    <property type="entry name" value="Integrase_SAM-like_N"/>
</dbReference>
<dbReference type="KEGG" id="cck:Ccar_11955"/>
<evidence type="ECO:0000256" key="10">
    <source>
        <dbReference type="ARBA" id="ARBA00023306"/>
    </source>
</evidence>
<evidence type="ECO:0000256" key="11">
    <source>
        <dbReference type="PROSITE-ProRule" id="PRU01248"/>
    </source>
</evidence>
<accession>C6Q0B2</accession>
<sequence length="329" mass="38534">MVKELIIEIEQEMINILNNMQMEELHKVLFKKLQGLDFIGENSCDNLQNKKLDYCNIFICAKRVEGCSEKSIKYYKSTIENMLRTLGKPVKHITTEDLRGYLAEYHKRSSCSKVSIDNIRRILSTFFSWLEDENYILKSPVRRIHKIKTGKIVKEVYTDENLEIMRDSCKEIRDLAIIDLLNSTGIRVGELVKLNIDDIDFNERECIVEGKGDKQRRVYFDARTKIHLQNYINSRVDNNRALFVSLIEPYNRLNISGVEIRMRSLGKKLNINKVHPHKFRRTLATRAIDKGMPIEQVQQLLGHQKIDTTLQYAMVNQNNVKISHRKYIG</sequence>
<gene>
    <name evidence="14" type="ORF">CcarbDRAFT_4479</name>
</gene>
<dbReference type="RefSeq" id="WP_007063364.1">
    <property type="nucleotide sequence ID" value="NZ_ACVI01000111.1"/>
</dbReference>
<dbReference type="GO" id="GO:0006310">
    <property type="term" value="P:DNA recombination"/>
    <property type="evidence" value="ECO:0007669"/>
    <property type="project" value="UniProtKB-KW"/>
</dbReference>
<dbReference type="Gene3D" id="1.10.443.10">
    <property type="entry name" value="Intergrase catalytic core"/>
    <property type="match status" value="1"/>
</dbReference>
<dbReference type="AlphaFoldDB" id="C6Q0B2"/>
<evidence type="ECO:0000256" key="7">
    <source>
        <dbReference type="ARBA" id="ARBA00022908"/>
    </source>
</evidence>
<dbReference type="STRING" id="536227.Ccar_11955"/>
<dbReference type="OrthoDB" id="9801717at2"/>
<evidence type="ECO:0000256" key="6">
    <source>
        <dbReference type="ARBA" id="ARBA00022829"/>
    </source>
</evidence>
<dbReference type="InterPro" id="IPR013762">
    <property type="entry name" value="Integrase-like_cat_sf"/>
</dbReference>
<evidence type="ECO:0000256" key="3">
    <source>
        <dbReference type="ARBA" id="ARBA00008857"/>
    </source>
</evidence>
<evidence type="ECO:0000256" key="9">
    <source>
        <dbReference type="ARBA" id="ARBA00023172"/>
    </source>
</evidence>
<dbReference type="GO" id="GO:0051301">
    <property type="term" value="P:cell division"/>
    <property type="evidence" value="ECO:0007669"/>
    <property type="project" value="UniProtKB-KW"/>
</dbReference>
<evidence type="ECO:0000313" key="14">
    <source>
        <dbReference type="EMBL" id="EET85067.1"/>
    </source>
</evidence>
<dbReference type="InterPro" id="IPR010998">
    <property type="entry name" value="Integrase_recombinase_N"/>
</dbReference>
<dbReference type="PANTHER" id="PTHR30349">
    <property type="entry name" value="PHAGE INTEGRASE-RELATED"/>
    <property type="match status" value="1"/>
</dbReference>
<keyword evidence="6" id="KW-0159">Chromosome partition</keyword>
<comment type="subcellular location">
    <subcellularLocation>
        <location evidence="2">Cytoplasm</location>
    </subcellularLocation>
</comment>
<dbReference type="NCBIfam" id="NF040815">
    <property type="entry name" value="recomb_XerA_Arch"/>
    <property type="match status" value="1"/>
</dbReference>
<dbReference type="GO" id="GO:0015074">
    <property type="term" value="P:DNA integration"/>
    <property type="evidence" value="ECO:0007669"/>
    <property type="project" value="UniProtKB-KW"/>
</dbReference>
<comment type="caution">
    <text evidence="14">The sequence shown here is derived from an EMBL/GenBank/DDBJ whole genome shotgun (WGS) entry which is preliminary data.</text>
</comment>
<evidence type="ECO:0000259" key="12">
    <source>
        <dbReference type="PROSITE" id="PS51898"/>
    </source>
</evidence>
<keyword evidence="7" id="KW-0229">DNA integration</keyword>
<evidence type="ECO:0000256" key="2">
    <source>
        <dbReference type="ARBA" id="ARBA00004496"/>
    </source>
</evidence>
<dbReference type="GO" id="GO:0005737">
    <property type="term" value="C:cytoplasm"/>
    <property type="evidence" value="ECO:0007669"/>
    <property type="project" value="UniProtKB-SubCell"/>
</dbReference>
<comment type="function">
    <text evidence="1">Site-specific tyrosine recombinase, which acts by catalyzing the cutting and rejoining of the recombining DNA molecules.</text>
</comment>
<evidence type="ECO:0000256" key="5">
    <source>
        <dbReference type="ARBA" id="ARBA00022618"/>
    </source>
</evidence>
<feature type="domain" description="Tyr recombinase" evidence="12">
    <location>
        <begin position="152"/>
        <end position="325"/>
    </location>
</feature>
<dbReference type="eggNOG" id="COG4974">
    <property type="taxonomic scope" value="Bacteria"/>
</dbReference>
<dbReference type="Pfam" id="PF13495">
    <property type="entry name" value="Phage_int_SAM_4"/>
    <property type="match status" value="1"/>
</dbReference>
<dbReference type="PROSITE" id="PS51900">
    <property type="entry name" value="CB"/>
    <property type="match status" value="1"/>
</dbReference>
<dbReference type="GO" id="GO:0003677">
    <property type="term" value="F:DNA binding"/>
    <property type="evidence" value="ECO:0007669"/>
    <property type="project" value="UniProtKB-UniRule"/>
</dbReference>
<dbReference type="PROSITE" id="PS51898">
    <property type="entry name" value="TYR_RECOMBINASE"/>
    <property type="match status" value="1"/>
</dbReference>
<comment type="similarity">
    <text evidence="3">Belongs to the 'phage' integrase family.</text>
</comment>
<dbReference type="CDD" id="cd00397">
    <property type="entry name" value="DNA_BRE_C"/>
    <property type="match status" value="1"/>
</dbReference>
<dbReference type="InterPro" id="IPR002104">
    <property type="entry name" value="Integrase_catalytic"/>
</dbReference>
<keyword evidence="10" id="KW-0131">Cell cycle</keyword>
<evidence type="ECO:0000256" key="8">
    <source>
        <dbReference type="ARBA" id="ARBA00023125"/>
    </source>
</evidence>
<dbReference type="PANTHER" id="PTHR30349:SF77">
    <property type="entry name" value="TYROSINE RECOMBINASE XERC"/>
    <property type="match status" value="1"/>
</dbReference>
<dbReference type="InterPro" id="IPR050090">
    <property type="entry name" value="Tyrosine_recombinase_XerCD"/>
</dbReference>
<dbReference type="SUPFAM" id="SSF56349">
    <property type="entry name" value="DNA breaking-rejoining enzymes"/>
    <property type="match status" value="1"/>
</dbReference>
<dbReference type="PATRIC" id="fig|536227.13.peg.2506"/>
<dbReference type="Gene3D" id="1.10.150.130">
    <property type="match status" value="1"/>
</dbReference>
<dbReference type="InterPro" id="IPR011010">
    <property type="entry name" value="DNA_brk_join_enz"/>
</dbReference>
<protein>
    <submittedName>
        <fullName evidence="14">Integrase family protein</fullName>
    </submittedName>
</protein>
<evidence type="ECO:0000256" key="4">
    <source>
        <dbReference type="ARBA" id="ARBA00022490"/>
    </source>
</evidence>
<dbReference type="GO" id="GO:0007059">
    <property type="term" value="P:chromosome segregation"/>
    <property type="evidence" value="ECO:0007669"/>
    <property type="project" value="UniProtKB-KW"/>
</dbReference>
<dbReference type="Pfam" id="PF00589">
    <property type="entry name" value="Phage_integrase"/>
    <property type="match status" value="1"/>
</dbReference>
<evidence type="ECO:0000259" key="13">
    <source>
        <dbReference type="PROSITE" id="PS51900"/>
    </source>
</evidence>
<proteinExistence type="inferred from homology"/>
<name>C6Q0B2_9CLOT</name>
<keyword evidence="8 11" id="KW-0238">DNA-binding</keyword>
<dbReference type="Proteomes" id="UP000004198">
    <property type="component" value="Unassembled WGS sequence"/>
</dbReference>
<dbReference type="InterPro" id="IPR044068">
    <property type="entry name" value="CB"/>
</dbReference>
<keyword evidence="4" id="KW-0963">Cytoplasm</keyword>